<name>A0A834TBG9_9FABA</name>
<accession>A0A834TBG9</accession>
<comment type="subcellular location">
    <subcellularLocation>
        <location evidence="1">Nucleus</location>
    </subcellularLocation>
</comment>
<feature type="compositionally biased region" description="Polar residues" evidence="4">
    <location>
        <begin position="72"/>
        <end position="92"/>
    </location>
</feature>
<keyword evidence="3" id="KW-0539">Nucleus</keyword>
<organism evidence="5 6">
    <name type="scientific">Senna tora</name>
    <dbReference type="NCBI Taxonomy" id="362788"/>
    <lineage>
        <taxon>Eukaryota</taxon>
        <taxon>Viridiplantae</taxon>
        <taxon>Streptophyta</taxon>
        <taxon>Embryophyta</taxon>
        <taxon>Tracheophyta</taxon>
        <taxon>Spermatophyta</taxon>
        <taxon>Magnoliopsida</taxon>
        <taxon>eudicotyledons</taxon>
        <taxon>Gunneridae</taxon>
        <taxon>Pentapetalae</taxon>
        <taxon>rosids</taxon>
        <taxon>fabids</taxon>
        <taxon>Fabales</taxon>
        <taxon>Fabaceae</taxon>
        <taxon>Caesalpinioideae</taxon>
        <taxon>Cassia clade</taxon>
        <taxon>Senna</taxon>
    </lineage>
</organism>
<dbReference type="AlphaFoldDB" id="A0A834TBG9"/>
<comment type="caution">
    <text evidence="5">The sequence shown here is derived from an EMBL/GenBank/DDBJ whole genome shotgun (WGS) entry which is preliminary data.</text>
</comment>
<feature type="compositionally biased region" description="Basic and acidic residues" evidence="4">
    <location>
        <begin position="117"/>
        <end position="136"/>
    </location>
</feature>
<dbReference type="InterPro" id="IPR031425">
    <property type="entry name" value="NPR1/NH1-interacting"/>
</dbReference>
<feature type="compositionally biased region" description="Basic and acidic residues" evidence="4">
    <location>
        <begin position="29"/>
        <end position="54"/>
    </location>
</feature>
<dbReference type="Pfam" id="PF15699">
    <property type="entry name" value="NPR1_interact"/>
    <property type="match status" value="1"/>
</dbReference>
<dbReference type="PANTHER" id="PTHR33669">
    <property type="entry name" value="PROTEIN NEGATIVE REGULATOR OF RESISTANCE"/>
    <property type="match status" value="1"/>
</dbReference>
<dbReference type="EMBL" id="JAAIUW010000008">
    <property type="protein sequence ID" value="KAF7817996.1"/>
    <property type="molecule type" value="Genomic_DNA"/>
</dbReference>
<feature type="region of interest" description="Disordered" evidence="4">
    <location>
        <begin position="25"/>
        <end position="136"/>
    </location>
</feature>
<dbReference type="PANTHER" id="PTHR33669:SF26">
    <property type="entry name" value="PROTEIN NIM1-INTERACTING 3"/>
    <property type="match status" value="1"/>
</dbReference>
<protein>
    <submittedName>
        <fullName evidence="5">Protein NIM1-INTERACTING 1-like</fullName>
    </submittedName>
</protein>
<evidence type="ECO:0000256" key="2">
    <source>
        <dbReference type="ARBA" id="ARBA00009937"/>
    </source>
</evidence>
<comment type="similarity">
    <text evidence="2">Belongs to the NPR1-interactor family.</text>
</comment>
<keyword evidence="6" id="KW-1185">Reference proteome</keyword>
<sequence>MEGQGRKRKLEEEENEEEKMEKFLALIRSTKDVRDRLSKEKENINKVEEEEKGRGVWNPTFQPEDFIPDSGIRSTHLSSTSPAGPSNQNNELHLQHKEPEPTPQPQPQVAPPPPQPHNEDREKASEGDKLDLTLSL</sequence>
<dbReference type="GO" id="GO:0005634">
    <property type="term" value="C:nucleus"/>
    <property type="evidence" value="ECO:0007669"/>
    <property type="project" value="UniProtKB-SubCell"/>
</dbReference>
<evidence type="ECO:0000256" key="4">
    <source>
        <dbReference type="SAM" id="MobiDB-lite"/>
    </source>
</evidence>
<feature type="region of interest" description="Disordered" evidence="4">
    <location>
        <begin position="1"/>
        <end position="20"/>
    </location>
</feature>
<dbReference type="OrthoDB" id="1304316at2759"/>
<proteinExistence type="inferred from homology"/>
<dbReference type="GO" id="GO:0010112">
    <property type="term" value="P:regulation of systemic acquired resistance"/>
    <property type="evidence" value="ECO:0007669"/>
    <property type="project" value="InterPro"/>
</dbReference>
<evidence type="ECO:0000313" key="5">
    <source>
        <dbReference type="EMBL" id="KAF7817996.1"/>
    </source>
</evidence>
<evidence type="ECO:0000313" key="6">
    <source>
        <dbReference type="Proteomes" id="UP000634136"/>
    </source>
</evidence>
<evidence type="ECO:0000256" key="3">
    <source>
        <dbReference type="ARBA" id="ARBA00023242"/>
    </source>
</evidence>
<evidence type="ECO:0000256" key="1">
    <source>
        <dbReference type="ARBA" id="ARBA00004123"/>
    </source>
</evidence>
<gene>
    <name evidence="5" type="ORF">G2W53_023451</name>
</gene>
<reference evidence="5" key="1">
    <citation type="submission" date="2020-09" db="EMBL/GenBank/DDBJ databases">
        <title>Genome-Enabled Discovery of Anthraquinone Biosynthesis in Senna tora.</title>
        <authorList>
            <person name="Kang S.-H."/>
            <person name="Pandey R.P."/>
            <person name="Lee C.-M."/>
            <person name="Sim J.-S."/>
            <person name="Jeong J.-T."/>
            <person name="Choi B.-S."/>
            <person name="Jung M."/>
            <person name="Ginzburg D."/>
            <person name="Zhao K."/>
            <person name="Won S.Y."/>
            <person name="Oh T.-J."/>
            <person name="Yu Y."/>
            <person name="Kim N.-H."/>
            <person name="Lee O.R."/>
            <person name="Lee T.-H."/>
            <person name="Bashyal P."/>
            <person name="Kim T.-S."/>
            <person name="Lee W.-H."/>
            <person name="Kawkins C."/>
            <person name="Kim C.-K."/>
            <person name="Kim J.S."/>
            <person name="Ahn B.O."/>
            <person name="Rhee S.Y."/>
            <person name="Sohng J.K."/>
        </authorList>
    </citation>
    <scope>NUCLEOTIDE SEQUENCE</scope>
    <source>
        <tissue evidence="5">Leaf</tissue>
    </source>
</reference>
<dbReference type="Proteomes" id="UP000634136">
    <property type="component" value="Unassembled WGS sequence"/>
</dbReference>
<feature type="compositionally biased region" description="Pro residues" evidence="4">
    <location>
        <begin position="101"/>
        <end position="116"/>
    </location>
</feature>